<feature type="compositionally biased region" description="Basic and acidic residues" evidence="1">
    <location>
        <begin position="190"/>
        <end position="208"/>
    </location>
</feature>
<accession>A0ABU0ZIV7</accession>
<reference evidence="2 3" key="1">
    <citation type="submission" date="2023-08" db="EMBL/GenBank/DDBJ databases">
        <title>Phytohabitans sansha sp. nov., isolated from marine sediment.</title>
        <authorList>
            <person name="Zhao Y."/>
            <person name="Yi K."/>
        </authorList>
    </citation>
    <scope>NUCLEOTIDE SEQUENCE [LARGE SCALE GENOMIC DNA]</scope>
    <source>
        <strain evidence="2 3">ZYX-F-186</strain>
    </source>
</reference>
<protein>
    <submittedName>
        <fullName evidence="2">Uncharacterized protein</fullName>
    </submittedName>
</protein>
<dbReference type="RefSeq" id="WP_308714171.1">
    <property type="nucleotide sequence ID" value="NZ_JAVHUY010000018.1"/>
</dbReference>
<dbReference type="EMBL" id="JAVHUY010000018">
    <property type="protein sequence ID" value="MDQ7906893.1"/>
    <property type="molecule type" value="Genomic_DNA"/>
</dbReference>
<sequence>MTGDVFEDVDIPGVEATDGDEARLAMVVSHPCSMRDGYKLREALQALRVIKYAAIELSGWKGHYDVMPLPNLYERGSDDEMVNPEDSYAAVFELRGRVETSAMHLDKRIACLSEEGVAYLHQRMNFSDTRFPPRTGDLVAACAGPFSEAELAEQWNQTYDLSDLDEPKRDEVLATAAKEFDELLSQQREGQAEGRKKNMYRLRDDLSSQRKAPGARREILRIIKQRIRGS</sequence>
<evidence type="ECO:0000256" key="1">
    <source>
        <dbReference type="SAM" id="MobiDB-lite"/>
    </source>
</evidence>
<organism evidence="2 3">
    <name type="scientific">Phytohabitans maris</name>
    <dbReference type="NCBI Taxonomy" id="3071409"/>
    <lineage>
        <taxon>Bacteria</taxon>
        <taxon>Bacillati</taxon>
        <taxon>Actinomycetota</taxon>
        <taxon>Actinomycetes</taxon>
        <taxon>Micromonosporales</taxon>
        <taxon>Micromonosporaceae</taxon>
    </lineage>
</organism>
<evidence type="ECO:0000313" key="2">
    <source>
        <dbReference type="EMBL" id="MDQ7906893.1"/>
    </source>
</evidence>
<dbReference type="Proteomes" id="UP001230908">
    <property type="component" value="Unassembled WGS sequence"/>
</dbReference>
<comment type="caution">
    <text evidence="2">The sequence shown here is derived from an EMBL/GenBank/DDBJ whole genome shotgun (WGS) entry which is preliminary data.</text>
</comment>
<proteinExistence type="predicted"/>
<gene>
    <name evidence="2" type="ORF">RB614_20480</name>
</gene>
<keyword evidence="3" id="KW-1185">Reference proteome</keyword>
<evidence type="ECO:0000313" key="3">
    <source>
        <dbReference type="Proteomes" id="UP001230908"/>
    </source>
</evidence>
<name>A0ABU0ZIV7_9ACTN</name>
<feature type="region of interest" description="Disordered" evidence="1">
    <location>
        <begin position="187"/>
        <end position="214"/>
    </location>
</feature>